<evidence type="ECO:0000313" key="1">
    <source>
        <dbReference type="EMBL" id="HJG97303.1"/>
    </source>
</evidence>
<dbReference type="Proteomes" id="UP000776700">
    <property type="component" value="Unassembled WGS sequence"/>
</dbReference>
<dbReference type="AlphaFoldDB" id="A0A921N215"/>
<comment type="caution">
    <text evidence="1">The sequence shown here is derived from an EMBL/GenBank/DDBJ whole genome shotgun (WGS) entry which is preliminary data.</text>
</comment>
<reference evidence="1" key="1">
    <citation type="journal article" date="2021" name="PeerJ">
        <title>Extensive microbial diversity within the chicken gut microbiome revealed by metagenomics and culture.</title>
        <authorList>
            <person name="Gilroy R."/>
            <person name="Ravi A."/>
            <person name="Getino M."/>
            <person name="Pursley I."/>
            <person name="Horton D.L."/>
            <person name="Alikhan N.F."/>
            <person name="Baker D."/>
            <person name="Gharbi K."/>
            <person name="Hall N."/>
            <person name="Watson M."/>
            <person name="Adriaenssens E.M."/>
            <person name="Foster-Nyarko E."/>
            <person name="Jarju S."/>
            <person name="Secka A."/>
            <person name="Antonio M."/>
            <person name="Oren A."/>
            <person name="Chaudhuri R.R."/>
            <person name="La Ragione R."/>
            <person name="Hildebrand F."/>
            <person name="Pallen M.J."/>
        </authorList>
    </citation>
    <scope>NUCLEOTIDE SEQUENCE</scope>
    <source>
        <strain evidence="1">1277</strain>
    </source>
</reference>
<evidence type="ECO:0000313" key="2">
    <source>
        <dbReference type="Proteomes" id="UP000776700"/>
    </source>
</evidence>
<dbReference type="EMBL" id="DYUB01000296">
    <property type="protein sequence ID" value="HJG97303.1"/>
    <property type="molecule type" value="Genomic_DNA"/>
</dbReference>
<reference evidence="1" key="2">
    <citation type="submission" date="2021-09" db="EMBL/GenBank/DDBJ databases">
        <authorList>
            <person name="Gilroy R."/>
        </authorList>
    </citation>
    <scope>NUCLEOTIDE SEQUENCE</scope>
    <source>
        <strain evidence="1">1277</strain>
    </source>
</reference>
<name>A0A921N215_9FIRM</name>
<gene>
    <name evidence="1" type="ORF">K8V90_09400</name>
</gene>
<protein>
    <submittedName>
        <fullName evidence="1">Uncharacterized protein</fullName>
    </submittedName>
</protein>
<accession>A0A921N215</accession>
<sequence>MDRDNNLNQNDLDFEKINATLADPSFANWYYHQVIDNVDCNNINFNVENFVKIINNYKLN</sequence>
<organism evidence="1 2">
    <name type="scientific">Romboutsia timonensis</name>
    <dbReference type="NCBI Taxonomy" id="1776391"/>
    <lineage>
        <taxon>Bacteria</taxon>
        <taxon>Bacillati</taxon>
        <taxon>Bacillota</taxon>
        <taxon>Clostridia</taxon>
        <taxon>Peptostreptococcales</taxon>
        <taxon>Peptostreptococcaceae</taxon>
        <taxon>Romboutsia</taxon>
    </lineage>
</organism>
<proteinExistence type="predicted"/>